<dbReference type="InterPro" id="IPR036890">
    <property type="entry name" value="HATPase_C_sf"/>
</dbReference>
<evidence type="ECO:0000256" key="1">
    <source>
        <dbReference type="ARBA" id="ARBA00000085"/>
    </source>
</evidence>
<dbReference type="Pfam" id="PF02743">
    <property type="entry name" value="dCache_1"/>
    <property type="match status" value="1"/>
</dbReference>
<dbReference type="Pfam" id="PF00672">
    <property type="entry name" value="HAMP"/>
    <property type="match status" value="1"/>
</dbReference>
<dbReference type="SUPFAM" id="SSF55874">
    <property type="entry name" value="ATPase domain of HSP90 chaperone/DNA topoisomerase II/histidine kinase"/>
    <property type="match status" value="1"/>
</dbReference>
<dbReference type="STRING" id="1921803.NIES593_09505"/>
<dbReference type="InterPro" id="IPR011006">
    <property type="entry name" value="CheY-like_superfamily"/>
</dbReference>
<dbReference type="Pfam" id="PF00072">
    <property type="entry name" value="Response_reg"/>
    <property type="match status" value="1"/>
</dbReference>
<dbReference type="AlphaFoldDB" id="A0A1U7HIQ9"/>
<dbReference type="GO" id="GO:0005524">
    <property type="term" value="F:ATP binding"/>
    <property type="evidence" value="ECO:0007669"/>
    <property type="project" value="UniProtKB-KW"/>
</dbReference>
<dbReference type="SMART" id="SM00304">
    <property type="entry name" value="HAMP"/>
    <property type="match status" value="1"/>
</dbReference>
<dbReference type="CDD" id="cd12913">
    <property type="entry name" value="PDC1_MCP_like"/>
    <property type="match status" value="1"/>
</dbReference>
<dbReference type="CDD" id="cd16922">
    <property type="entry name" value="HATPase_EvgS-ArcB-TorS-like"/>
    <property type="match status" value="1"/>
</dbReference>
<evidence type="ECO:0000256" key="3">
    <source>
        <dbReference type="ARBA" id="ARBA00006402"/>
    </source>
</evidence>
<dbReference type="InterPro" id="IPR036097">
    <property type="entry name" value="HisK_dim/P_sf"/>
</dbReference>
<keyword evidence="9" id="KW-0547">Nucleotide-binding</keyword>
<dbReference type="PROSITE" id="PS50109">
    <property type="entry name" value="HIS_KIN"/>
    <property type="match status" value="1"/>
</dbReference>
<dbReference type="InterPro" id="IPR004358">
    <property type="entry name" value="Sig_transdc_His_kin-like_C"/>
</dbReference>
<dbReference type="GO" id="GO:0005886">
    <property type="term" value="C:plasma membrane"/>
    <property type="evidence" value="ECO:0007669"/>
    <property type="project" value="UniProtKB-SubCell"/>
</dbReference>
<evidence type="ECO:0000259" key="21">
    <source>
        <dbReference type="PROSITE" id="PS50110"/>
    </source>
</evidence>
<keyword evidence="5" id="KW-1003">Cell membrane</keyword>
<evidence type="ECO:0000256" key="2">
    <source>
        <dbReference type="ARBA" id="ARBA00004651"/>
    </source>
</evidence>
<dbReference type="FunFam" id="3.30.565.10:FF:000010">
    <property type="entry name" value="Sensor histidine kinase RcsC"/>
    <property type="match status" value="1"/>
</dbReference>
<dbReference type="CDD" id="cd17546">
    <property type="entry name" value="REC_hyHK_CKI1_RcsC-like"/>
    <property type="match status" value="1"/>
</dbReference>
<dbReference type="InterPro" id="IPR001789">
    <property type="entry name" value="Sig_transdc_resp-reg_receiver"/>
</dbReference>
<evidence type="ECO:0000256" key="6">
    <source>
        <dbReference type="ARBA" id="ARBA00022553"/>
    </source>
</evidence>
<dbReference type="Gene3D" id="3.40.50.2300">
    <property type="match status" value="1"/>
</dbReference>
<dbReference type="CDD" id="cd00082">
    <property type="entry name" value="HisKA"/>
    <property type="match status" value="1"/>
</dbReference>
<evidence type="ECO:0000256" key="4">
    <source>
        <dbReference type="ARBA" id="ARBA00012438"/>
    </source>
</evidence>
<evidence type="ECO:0000256" key="19">
    <source>
        <dbReference type="SAM" id="Phobius"/>
    </source>
</evidence>
<evidence type="ECO:0000313" key="24">
    <source>
        <dbReference type="Proteomes" id="UP000186868"/>
    </source>
</evidence>
<dbReference type="OrthoDB" id="581426at2"/>
<dbReference type="PRINTS" id="PR00344">
    <property type="entry name" value="BCTRLSENSOR"/>
</dbReference>
<keyword evidence="6 17" id="KW-0597">Phosphoprotein</keyword>
<dbReference type="InterPro" id="IPR033479">
    <property type="entry name" value="dCache_1"/>
</dbReference>
<feature type="domain" description="Histidine kinase" evidence="20">
    <location>
        <begin position="458"/>
        <end position="694"/>
    </location>
</feature>
<dbReference type="SUPFAM" id="SSF52172">
    <property type="entry name" value="CheY-like"/>
    <property type="match status" value="1"/>
</dbReference>
<feature type="modified residue" description="4-aspartylphosphate" evidence="17">
    <location>
        <position position="768"/>
    </location>
</feature>
<dbReference type="Gene3D" id="6.10.340.10">
    <property type="match status" value="1"/>
</dbReference>
<feature type="transmembrane region" description="Helical" evidence="19">
    <location>
        <begin position="12"/>
        <end position="34"/>
    </location>
</feature>
<evidence type="ECO:0000256" key="10">
    <source>
        <dbReference type="ARBA" id="ARBA00022777"/>
    </source>
</evidence>
<dbReference type="RefSeq" id="WP_073599357.1">
    <property type="nucleotide sequence ID" value="NZ_MRCB01000009.1"/>
</dbReference>
<comment type="subcellular location">
    <subcellularLocation>
        <location evidence="2">Cell membrane</location>
        <topology evidence="2">Multi-pass membrane protein</topology>
    </subcellularLocation>
</comment>
<keyword evidence="12 19" id="KW-1133">Transmembrane helix</keyword>
<feature type="domain" description="HAMP" evidence="22">
    <location>
        <begin position="366"/>
        <end position="418"/>
    </location>
</feature>
<dbReference type="Pfam" id="PF00512">
    <property type="entry name" value="HisKA"/>
    <property type="match status" value="1"/>
</dbReference>
<dbReference type="SMART" id="SM00448">
    <property type="entry name" value="REC"/>
    <property type="match status" value="1"/>
</dbReference>
<organism evidence="23 24">
    <name type="scientific">Hydrococcus rivularis NIES-593</name>
    <dbReference type="NCBI Taxonomy" id="1921803"/>
    <lineage>
        <taxon>Bacteria</taxon>
        <taxon>Bacillati</taxon>
        <taxon>Cyanobacteriota</taxon>
        <taxon>Cyanophyceae</taxon>
        <taxon>Pleurocapsales</taxon>
        <taxon>Hydrococcaceae</taxon>
        <taxon>Hydrococcus</taxon>
    </lineage>
</organism>
<dbReference type="Gene3D" id="3.30.565.10">
    <property type="entry name" value="Histidine kinase-like ATPase, C-terminal domain"/>
    <property type="match status" value="1"/>
</dbReference>
<evidence type="ECO:0000256" key="7">
    <source>
        <dbReference type="ARBA" id="ARBA00022679"/>
    </source>
</evidence>
<keyword evidence="15" id="KW-0131">Cell cycle</keyword>
<dbReference type="Pfam" id="PF02518">
    <property type="entry name" value="HATPase_c"/>
    <property type="match status" value="1"/>
</dbReference>
<dbReference type="CDD" id="cd06225">
    <property type="entry name" value="HAMP"/>
    <property type="match status" value="1"/>
</dbReference>
<dbReference type="SMART" id="SM00387">
    <property type="entry name" value="HATPase_c"/>
    <property type="match status" value="1"/>
</dbReference>
<dbReference type="InterPro" id="IPR003594">
    <property type="entry name" value="HATPase_dom"/>
</dbReference>
<keyword evidence="14 19" id="KW-0472">Membrane</keyword>
<dbReference type="SMART" id="SM00388">
    <property type="entry name" value="HisKA"/>
    <property type="match status" value="1"/>
</dbReference>
<dbReference type="PROSITE" id="PS50885">
    <property type="entry name" value="HAMP"/>
    <property type="match status" value="1"/>
</dbReference>
<evidence type="ECO:0000256" key="14">
    <source>
        <dbReference type="ARBA" id="ARBA00023136"/>
    </source>
</evidence>
<keyword evidence="13" id="KW-0902">Two-component regulatory system</keyword>
<dbReference type="Proteomes" id="UP000186868">
    <property type="component" value="Unassembled WGS sequence"/>
</dbReference>
<feature type="domain" description="Response regulatory" evidence="21">
    <location>
        <begin position="719"/>
        <end position="835"/>
    </location>
</feature>
<name>A0A1U7HIQ9_9CYAN</name>
<dbReference type="InterPro" id="IPR005467">
    <property type="entry name" value="His_kinase_dom"/>
</dbReference>
<evidence type="ECO:0000256" key="17">
    <source>
        <dbReference type="PROSITE-ProRule" id="PRU00169"/>
    </source>
</evidence>
<keyword evidence="10 23" id="KW-0418">Kinase</keyword>
<accession>A0A1U7HIQ9</accession>
<dbReference type="PANTHER" id="PTHR43047:SF64">
    <property type="entry name" value="HISTIDINE KINASE CONTAINING CHEY-HOMOLOGOUS RECEIVER DOMAIN AND PAS DOMAIN-RELATED"/>
    <property type="match status" value="1"/>
</dbReference>
<evidence type="ECO:0000313" key="23">
    <source>
        <dbReference type="EMBL" id="OKH23457.1"/>
    </source>
</evidence>
<evidence type="ECO:0000256" key="11">
    <source>
        <dbReference type="ARBA" id="ARBA00022840"/>
    </source>
</evidence>
<gene>
    <name evidence="23" type="ORF">NIES593_09505</name>
</gene>
<evidence type="ECO:0000256" key="8">
    <source>
        <dbReference type="ARBA" id="ARBA00022692"/>
    </source>
</evidence>
<keyword evidence="11" id="KW-0067">ATP-binding</keyword>
<evidence type="ECO:0000256" key="16">
    <source>
        <dbReference type="ARBA" id="ARBA00074306"/>
    </source>
</evidence>
<dbReference type="EMBL" id="MRCB01000009">
    <property type="protein sequence ID" value="OKH23457.1"/>
    <property type="molecule type" value="Genomic_DNA"/>
</dbReference>
<comment type="caution">
    <text evidence="23">The sequence shown here is derived from an EMBL/GenBank/DDBJ whole genome shotgun (WGS) entry which is preliminary data.</text>
</comment>
<dbReference type="InterPro" id="IPR003660">
    <property type="entry name" value="HAMP_dom"/>
</dbReference>
<dbReference type="SUPFAM" id="SSF47384">
    <property type="entry name" value="Homodimeric domain of signal transducing histidine kinase"/>
    <property type="match status" value="1"/>
</dbReference>
<evidence type="ECO:0000256" key="9">
    <source>
        <dbReference type="ARBA" id="ARBA00022741"/>
    </source>
</evidence>
<keyword evidence="7" id="KW-0808">Transferase</keyword>
<dbReference type="Gene3D" id="1.10.287.130">
    <property type="match status" value="1"/>
</dbReference>
<dbReference type="Gene3D" id="3.30.450.20">
    <property type="entry name" value="PAS domain"/>
    <property type="match status" value="1"/>
</dbReference>
<feature type="coiled-coil region" evidence="18">
    <location>
        <begin position="396"/>
        <end position="458"/>
    </location>
</feature>
<keyword evidence="8 19" id="KW-0812">Transmembrane</keyword>
<reference evidence="23 24" key="1">
    <citation type="submission" date="2016-11" db="EMBL/GenBank/DDBJ databases">
        <title>Draft Genome Sequences of Nine Cyanobacterial Strains from Diverse Habitats.</title>
        <authorList>
            <person name="Zhu T."/>
            <person name="Hou S."/>
            <person name="Lu X."/>
            <person name="Hess W.R."/>
        </authorList>
    </citation>
    <scope>NUCLEOTIDE SEQUENCE [LARGE SCALE GENOMIC DNA]</scope>
    <source>
        <strain evidence="23 24">NIES-593</strain>
    </source>
</reference>
<evidence type="ECO:0000259" key="22">
    <source>
        <dbReference type="PROSITE" id="PS50885"/>
    </source>
</evidence>
<evidence type="ECO:0000256" key="18">
    <source>
        <dbReference type="SAM" id="Coils"/>
    </source>
</evidence>
<comment type="catalytic activity">
    <reaction evidence="1">
        <text>ATP + protein L-histidine = ADP + protein N-phospho-L-histidine.</text>
        <dbReference type="EC" id="2.7.13.3"/>
    </reaction>
</comment>
<evidence type="ECO:0000259" key="20">
    <source>
        <dbReference type="PROSITE" id="PS50109"/>
    </source>
</evidence>
<dbReference type="EC" id="2.7.13.3" evidence="4"/>
<comment type="similarity">
    <text evidence="3">In the N-terminal section; belongs to the phytochrome family.</text>
</comment>
<dbReference type="GO" id="GO:0000155">
    <property type="term" value="F:phosphorelay sensor kinase activity"/>
    <property type="evidence" value="ECO:0007669"/>
    <property type="project" value="InterPro"/>
</dbReference>
<proteinExistence type="inferred from homology"/>
<dbReference type="InterPro" id="IPR003661">
    <property type="entry name" value="HisK_dim/P_dom"/>
</dbReference>
<evidence type="ECO:0000256" key="15">
    <source>
        <dbReference type="ARBA" id="ARBA00023306"/>
    </source>
</evidence>
<keyword evidence="24" id="KW-1185">Reference proteome</keyword>
<dbReference type="PROSITE" id="PS50110">
    <property type="entry name" value="RESPONSE_REGULATORY"/>
    <property type="match status" value="1"/>
</dbReference>
<evidence type="ECO:0000256" key="13">
    <source>
        <dbReference type="ARBA" id="ARBA00023012"/>
    </source>
</evidence>
<keyword evidence="18" id="KW-0175">Coiled coil</keyword>
<evidence type="ECO:0000256" key="12">
    <source>
        <dbReference type="ARBA" id="ARBA00022989"/>
    </source>
</evidence>
<dbReference type="FunFam" id="1.10.287.130:FF:000038">
    <property type="entry name" value="Sensory transduction histidine kinase"/>
    <property type="match status" value="1"/>
</dbReference>
<dbReference type="SUPFAM" id="SSF158472">
    <property type="entry name" value="HAMP domain-like"/>
    <property type="match status" value="1"/>
</dbReference>
<sequence length="925" mass="104495">MTNLFSRIKLRTILVVPFVLQLVGTVGLVGYLSFKNGQEAIADLANQLMKQASDRVDRHLNNYLATPQHINQINLDAIELGLLDLQNFKQIGHYFWRQMRVFDVGYINFANEKGEFIGVERTDDDRLPIINETLSQDLNKLYVYATDGKGYRSELVSIVDNQLPIQEEDWYADAAKAGKPVWSQVYQWSDQPDILSISSSYPVYNRAKQLMGVIGVDLILSQISDFLSDIKISPSGKIFIIERDGLLIASSSLERPFTLIEDKAERLNALNSNDSQIQSTAKYLQQKYGSFRRIRENQELNFQLNGDRQFVRVTPWQDKYGLDWLVVVVVPESDFMAQIDANTRTTILLCIGALAVATLVGMYTARWIAQPISRLSEASAAIASGDLAQTIEVKQVKELKTLAQSFNKMAEQLRASFTALEKTNEELEQRVAERTTQLQEAKEAADSANQAKSEFLANMSHELRTPLNGILGYAQILQRDRNLDFKQKIGLNVIYQCGTHLLTLINDILDISKIEARKLELCPSSFHFESFLQNIQEICRVRAEQKEIAFEYQALNRLPIAIHADEKRLRQVLLNLIGNAIKFTDRGRVTLKVGVYRESPPIGDEEQPPTINSDRSLHRVRFQVEDSGIGMKPEQLEKIFLPFEQASESDRKAEGTGLGLTISRQIVEMMGGKIEVESIYGVGSKFWFDLDLLETSDWIEPTSSRSKHPVIGYRGDRKTILVVDDRWENRSVVANMLEPLGFKVLEASNGREGLEKAQQFQPDLIITDLVMPIMNGFAMTKHLRQSESLQKIPIIASSASVFNFNRQQSREAGCDDFLPKPVQTDELLDLVRDYLGLVWLYEENGIFEAGDSSVSEILIPPAPELGTLYQAAKAGYVLEIQAEVDRLKQLAPQYATFAEKVAELAGEYETEAIIELIQPYLSTQP</sequence>
<protein>
    <recommendedName>
        <fullName evidence="16">Circadian input-output histidine kinase CikA</fullName>
        <ecNumber evidence="4">2.7.13.3</ecNumber>
    </recommendedName>
</protein>
<dbReference type="PANTHER" id="PTHR43047">
    <property type="entry name" value="TWO-COMPONENT HISTIDINE PROTEIN KINASE"/>
    <property type="match status" value="1"/>
</dbReference>
<evidence type="ECO:0000256" key="5">
    <source>
        <dbReference type="ARBA" id="ARBA00022475"/>
    </source>
</evidence>